<dbReference type="EMBL" id="BAABEX010000013">
    <property type="protein sequence ID" value="GAA4425583.1"/>
    <property type="molecule type" value="Genomic_DNA"/>
</dbReference>
<accession>A0ABP8L9S3</accession>
<evidence type="ECO:0000256" key="2">
    <source>
        <dbReference type="HAMAP-Rule" id="MF_00518"/>
    </source>
</evidence>
<dbReference type="Proteomes" id="UP001501788">
    <property type="component" value="Unassembled WGS sequence"/>
</dbReference>
<evidence type="ECO:0000313" key="4">
    <source>
        <dbReference type="Proteomes" id="UP001501788"/>
    </source>
</evidence>
<comment type="catalytic activity">
    <reaction evidence="2">
        <text>glycyl-tRNA(Ala) + H2O = tRNA(Ala) + glycine + H(+)</text>
        <dbReference type="Rhea" id="RHEA:53744"/>
        <dbReference type="Rhea" id="RHEA-COMP:9657"/>
        <dbReference type="Rhea" id="RHEA-COMP:13640"/>
        <dbReference type="ChEBI" id="CHEBI:15377"/>
        <dbReference type="ChEBI" id="CHEBI:15378"/>
        <dbReference type="ChEBI" id="CHEBI:57305"/>
        <dbReference type="ChEBI" id="CHEBI:78442"/>
        <dbReference type="ChEBI" id="CHEBI:78522"/>
    </reaction>
</comment>
<keyword evidence="2" id="KW-0963">Cytoplasm</keyword>
<evidence type="ECO:0000313" key="3">
    <source>
        <dbReference type="EMBL" id="GAA4425583.1"/>
    </source>
</evidence>
<dbReference type="Gene3D" id="3.50.80.10">
    <property type="entry name" value="D-tyrosyl-tRNA(Tyr) deacylase"/>
    <property type="match status" value="1"/>
</dbReference>
<comment type="domain">
    <text evidence="2">A Gly-cisPro motif from one monomer fits into the active site of the other monomer to allow specific chiral rejection of L-amino acids.</text>
</comment>
<protein>
    <recommendedName>
        <fullName evidence="2">D-aminoacyl-tRNA deacylase</fullName>
        <shortName evidence="2">DTD</shortName>
        <ecNumber evidence="2">3.1.1.96</ecNumber>
    </recommendedName>
    <alternativeName>
        <fullName evidence="2">Gly-tRNA(Ala) deacylase</fullName>
        <ecNumber evidence="2">3.1.1.-</ecNumber>
    </alternativeName>
</protein>
<dbReference type="PANTHER" id="PTHR10472:SF5">
    <property type="entry name" value="D-AMINOACYL-TRNA DEACYLASE 1"/>
    <property type="match status" value="1"/>
</dbReference>
<feature type="short sequence motif" description="Gly-cisPro motif, important for rejection of L-amino acids" evidence="2">
    <location>
        <begin position="142"/>
        <end position="143"/>
    </location>
</feature>
<name>A0ABP8L9S3_9BURK</name>
<dbReference type="SUPFAM" id="SSF69500">
    <property type="entry name" value="DTD-like"/>
    <property type="match status" value="1"/>
</dbReference>
<comment type="catalytic activity">
    <reaction evidence="2">
        <text>a D-aminoacyl-tRNA + H2O = a tRNA + a D-alpha-amino acid + H(+)</text>
        <dbReference type="Rhea" id="RHEA:13953"/>
        <dbReference type="Rhea" id="RHEA-COMP:10123"/>
        <dbReference type="Rhea" id="RHEA-COMP:10124"/>
        <dbReference type="ChEBI" id="CHEBI:15377"/>
        <dbReference type="ChEBI" id="CHEBI:15378"/>
        <dbReference type="ChEBI" id="CHEBI:59871"/>
        <dbReference type="ChEBI" id="CHEBI:78442"/>
        <dbReference type="ChEBI" id="CHEBI:79333"/>
        <dbReference type="EC" id="3.1.1.96"/>
    </reaction>
</comment>
<dbReference type="CDD" id="cd00563">
    <property type="entry name" value="Dtyr_deacylase"/>
    <property type="match status" value="1"/>
</dbReference>
<keyword evidence="2" id="KW-0820">tRNA-binding</keyword>
<reference evidence="4" key="1">
    <citation type="journal article" date="2019" name="Int. J. Syst. Evol. Microbiol.">
        <title>The Global Catalogue of Microorganisms (GCM) 10K type strain sequencing project: providing services to taxonomists for standard genome sequencing and annotation.</title>
        <authorList>
            <consortium name="The Broad Institute Genomics Platform"/>
            <consortium name="The Broad Institute Genome Sequencing Center for Infectious Disease"/>
            <person name="Wu L."/>
            <person name="Ma J."/>
        </authorList>
    </citation>
    <scope>NUCLEOTIDE SEQUENCE [LARGE SCALE GENOMIC DNA]</scope>
    <source>
        <strain evidence="4">JCM 31890</strain>
    </source>
</reference>
<dbReference type="InterPro" id="IPR023509">
    <property type="entry name" value="DTD-like_sf"/>
</dbReference>
<keyword evidence="2" id="KW-0694">RNA-binding</keyword>
<proteinExistence type="inferred from homology"/>
<keyword evidence="4" id="KW-1185">Reference proteome</keyword>
<comment type="function">
    <text evidence="2">An aminoacyl-tRNA editing enzyme that deacylates mischarged D-aminoacyl-tRNAs. Also deacylates mischarged glycyl-tRNA(Ala), protecting cells against glycine mischarging by AlaRS. Acts via tRNA-based rather than protein-based catalysis; rejects L-amino acids rather than detecting D-amino acids in the active site. By recycling D-aminoacyl-tRNA to D-amino acids and free tRNA molecules, this enzyme counteracts the toxicity associated with the formation of D-aminoacyl-tRNA entities in vivo and helps enforce protein L-homochirality.</text>
</comment>
<comment type="caution">
    <text evidence="3">The sequence shown here is derived from an EMBL/GenBank/DDBJ whole genome shotgun (WGS) entry which is preliminary data.</text>
</comment>
<dbReference type="NCBIfam" id="TIGR00256">
    <property type="entry name" value="D-aminoacyl-tRNA deacylase"/>
    <property type="match status" value="1"/>
</dbReference>
<dbReference type="EC" id="3.1.1.96" evidence="2"/>
<dbReference type="EC" id="3.1.1.-" evidence="2"/>
<organism evidence="3 4">
    <name type="scientific">Acidovorax lacteus</name>
    <dbReference type="NCBI Taxonomy" id="1924988"/>
    <lineage>
        <taxon>Bacteria</taxon>
        <taxon>Pseudomonadati</taxon>
        <taxon>Pseudomonadota</taxon>
        <taxon>Betaproteobacteria</taxon>
        <taxon>Burkholderiales</taxon>
        <taxon>Comamonadaceae</taxon>
        <taxon>Acidovorax</taxon>
    </lineage>
</organism>
<comment type="similarity">
    <text evidence="1 2">Belongs to the DTD family.</text>
</comment>
<comment type="subunit">
    <text evidence="2">Homodimer.</text>
</comment>
<dbReference type="PANTHER" id="PTHR10472">
    <property type="entry name" value="D-TYROSYL-TRNA TYR DEACYLASE"/>
    <property type="match status" value="1"/>
</dbReference>
<sequence>MIAVLQRVAQARVEVSGHVVGAIGPGLLVLVCAERGDTEAEAERLLAKILKLRIFSDEAGKMNRSVQDLDGQGRCGGLLVVSQFTLAADTAGGNRPSFTQAAAPDDGRRLYEHFVARARVQHPEVATGQFAADMQVHLVNDGPVTIPMRMAPAAA</sequence>
<dbReference type="Pfam" id="PF02580">
    <property type="entry name" value="Tyr_Deacylase"/>
    <property type="match status" value="1"/>
</dbReference>
<comment type="subcellular location">
    <subcellularLocation>
        <location evidence="2">Cytoplasm</location>
    </subcellularLocation>
</comment>
<gene>
    <name evidence="2 3" type="primary">dtd</name>
    <name evidence="3" type="ORF">GCM10023090_20690</name>
</gene>
<dbReference type="HAMAP" id="MF_00518">
    <property type="entry name" value="Deacylase_Dtd"/>
    <property type="match status" value="1"/>
</dbReference>
<dbReference type="InterPro" id="IPR003732">
    <property type="entry name" value="Daa-tRNA_deacyls_DTD"/>
</dbReference>
<dbReference type="RefSeq" id="WP_345064372.1">
    <property type="nucleotide sequence ID" value="NZ_BAABEX010000013.1"/>
</dbReference>
<evidence type="ECO:0000256" key="1">
    <source>
        <dbReference type="ARBA" id="ARBA00009673"/>
    </source>
</evidence>
<keyword evidence="2" id="KW-0378">Hydrolase</keyword>